<dbReference type="EMBL" id="JAKGTH010000011">
    <property type="protein sequence ID" value="MCF4102687.1"/>
    <property type="molecule type" value="Genomic_DNA"/>
</dbReference>
<evidence type="ECO:0000259" key="8">
    <source>
        <dbReference type="PROSITE" id="PS50112"/>
    </source>
</evidence>
<dbReference type="InterPro" id="IPR003594">
    <property type="entry name" value="HATPase_dom"/>
</dbReference>
<evidence type="ECO:0000313" key="10">
    <source>
        <dbReference type="EMBL" id="MCF4102687.1"/>
    </source>
</evidence>
<dbReference type="InterPro" id="IPR004358">
    <property type="entry name" value="Sig_transdc_His_kin-like_C"/>
</dbReference>
<keyword evidence="6" id="KW-0175">Coiled coil</keyword>
<evidence type="ECO:0000256" key="2">
    <source>
        <dbReference type="ARBA" id="ARBA00012438"/>
    </source>
</evidence>
<dbReference type="InterPro" id="IPR001610">
    <property type="entry name" value="PAC"/>
</dbReference>
<feature type="coiled-coil region" evidence="6">
    <location>
        <begin position="1273"/>
        <end position="1307"/>
    </location>
</feature>
<dbReference type="InterPro" id="IPR036890">
    <property type="entry name" value="HATPase_C_sf"/>
</dbReference>
<proteinExistence type="predicted"/>
<dbReference type="PROSITE" id="PS50113">
    <property type="entry name" value="PAC"/>
    <property type="match status" value="2"/>
</dbReference>
<dbReference type="PANTHER" id="PTHR43304:SF1">
    <property type="entry name" value="PAC DOMAIN-CONTAINING PROTEIN"/>
    <property type="match status" value="1"/>
</dbReference>
<evidence type="ECO:0000313" key="11">
    <source>
        <dbReference type="Proteomes" id="UP001179363"/>
    </source>
</evidence>
<feature type="domain" description="PAS" evidence="8">
    <location>
        <begin position="1039"/>
        <end position="1109"/>
    </location>
</feature>
<feature type="domain" description="PAC" evidence="9">
    <location>
        <begin position="1233"/>
        <end position="1285"/>
    </location>
</feature>
<dbReference type="PROSITE" id="PS50112">
    <property type="entry name" value="PAS"/>
    <property type="match status" value="4"/>
</dbReference>
<dbReference type="Pfam" id="PF00989">
    <property type="entry name" value="PAS"/>
    <property type="match status" value="2"/>
</dbReference>
<comment type="catalytic activity">
    <reaction evidence="1">
        <text>ATP + protein L-histidine = ADP + protein N-phospho-L-histidine.</text>
        <dbReference type="EC" id="2.7.13.3"/>
    </reaction>
</comment>
<accession>A0ABS9EIJ7</accession>
<dbReference type="InterPro" id="IPR029016">
    <property type="entry name" value="GAF-like_dom_sf"/>
</dbReference>
<evidence type="ECO:0000256" key="3">
    <source>
        <dbReference type="ARBA" id="ARBA00022553"/>
    </source>
</evidence>
<feature type="domain" description="Histidine kinase" evidence="7">
    <location>
        <begin position="1310"/>
        <end position="1524"/>
    </location>
</feature>
<dbReference type="InterPro" id="IPR003661">
    <property type="entry name" value="HisK_dim/P_dom"/>
</dbReference>
<dbReference type="PRINTS" id="PR00344">
    <property type="entry name" value="BCTRLSENSOR"/>
</dbReference>
<protein>
    <recommendedName>
        <fullName evidence="2">histidine kinase</fullName>
        <ecNumber evidence="2">2.7.13.3</ecNumber>
    </recommendedName>
</protein>
<dbReference type="CDD" id="cd00130">
    <property type="entry name" value="PAS"/>
    <property type="match status" value="5"/>
</dbReference>
<comment type="caution">
    <text evidence="10">The sequence shown here is derived from an EMBL/GenBank/DDBJ whole genome shotgun (WGS) entry which is preliminary data.</text>
</comment>
<dbReference type="Proteomes" id="UP001179363">
    <property type="component" value="Unassembled WGS sequence"/>
</dbReference>
<keyword evidence="4" id="KW-0808">Transferase</keyword>
<dbReference type="Pfam" id="PF00512">
    <property type="entry name" value="HisKA"/>
    <property type="match status" value="1"/>
</dbReference>
<evidence type="ECO:0000256" key="1">
    <source>
        <dbReference type="ARBA" id="ARBA00000085"/>
    </source>
</evidence>
<keyword evidence="11" id="KW-1185">Reference proteome</keyword>
<dbReference type="Gene3D" id="1.10.287.130">
    <property type="match status" value="1"/>
</dbReference>
<dbReference type="Gene3D" id="3.30.450.40">
    <property type="match status" value="1"/>
</dbReference>
<evidence type="ECO:0000256" key="6">
    <source>
        <dbReference type="SAM" id="Coils"/>
    </source>
</evidence>
<organism evidence="10 11">
    <name type="scientific">Gillisia lutea</name>
    <dbReference type="NCBI Taxonomy" id="2909668"/>
    <lineage>
        <taxon>Bacteria</taxon>
        <taxon>Pseudomonadati</taxon>
        <taxon>Bacteroidota</taxon>
        <taxon>Flavobacteriia</taxon>
        <taxon>Flavobacteriales</taxon>
        <taxon>Flavobacteriaceae</taxon>
        <taxon>Gillisia</taxon>
    </lineage>
</organism>
<dbReference type="EC" id="2.7.13.3" evidence="2"/>
<dbReference type="InterPro" id="IPR052162">
    <property type="entry name" value="Sensor_kinase/Photoreceptor"/>
</dbReference>
<dbReference type="CDD" id="cd00082">
    <property type="entry name" value="HisKA"/>
    <property type="match status" value="1"/>
</dbReference>
<dbReference type="SUPFAM" id="SSF47384">
    <property type="entry name" value="Homodimeric domain of signal transducing histidine kinase"/>
    <property type="match status" value="1"/>
</dbReference>
<dbReference type="InterPro" id="IPR013767">
    <property type="entry name" value="PAS_fold"/>
</dbReference>
<keyword evidence="5" id="KW-0418">Kinase</keyword>
<dbReference type="Gene3D" id="3.30.565.10">
    <property type="entry name" value="Histidine kinase-like ATPase, C-terminal domain"/>
    <property type="match status" value="1"/>
</dbReference>
<reference evidence="10" key="1">
    <citation type="submission" date="2022-01" db="EMBL/GenBank/DDBJ databases">
        <title>Gillisia lutea sp. nov., isolated from marine plastic residues from the Malvarosa beach (Valencia, Spain).</title>
        <authorList>
            <person name="Vidal-Verdu A."/>
            <person name="Molina-Menor E."/>
            <person name="Satari L."/>
            <person name="Pascual J."/>
            <person name="Pereto J."/>
            <person name="Porcar M."/>
        </authorList>
    </citation>
    <scope>NUCLEOTIDE SEQUENCE</scope>
    <source>
        <strain evidence="10">M10.2A</strain>
    </source>
</reference>
<dbReference type="PANTHER" id="PTHR43304">
    <property type="entry name" value="PHYTOCHROME-LIKE PROTEIN CPH1"/>
    <property type="match status" value="1"/>
</dbReference>
<evidence type="ECO:0000256" key="5">
    <source>
        <dbReference type="ARBA" id="ARBA00022777"/>
    </source>
</evidence>
<dbReference type="SUPFAM" id="SSF55785">
    <property type="entry name" value="PYP-like sensor domain (PAS domain)"/>
    <property type="match status" value="8"/>
</dbReference>
<dbReference type="SUPFAM" id="SSF55874">
    <property type="entry name" value="ATPase domain of HSP90 chaperone/DNA topoisomerase II/histidine kinase"/>
    <property type="match status" value="1"/>
</dbReference>
<evidence type="ECO:0000259" key="7">
    <source>
        <dbReference type="PROSITE" id="PS50109"/>
    </source>
</evidence>
<evidence type="ECO:0000256" key="4">
    <source>
        <dbReference type="ARBA" id="ARBA00022679"/>
    </source>
</evidence>
<dbReference type="InterPro" id="IPR036097">
    <property type="entry name" value="HisK_dim/P_sf"/>
</dbReference>
<dbReference type="InterPro" id="IPR005467">
    <property type="entry name" value="His_kinase_dom"/>
</dbReference>
<dbReference type="Pfam" id="PF08448">
    <property type="entry name" value="PAS_4"/>
    <property type="match status" value="1"/>
</dbReference>
<dbReference type="SMART" id="SM00387">
    <property type="entry name" value="HATPase_c"/>
    <property type="match status" value="1"/>
</dbReference>
<dbReference type="InterPro" id="IPR013656">
    <property type="entry name" value="PAS_4"/>
</dbReference>
<name>A0ABS9EIJ7_9FLAO</name>
<feature type="domain" description="PAS" evidence="8">
    <location>
        <begin position="264"/>
        <end position="334"/>
    </location>
</feature>
<feature type="domain" description="PAC" evidence="9">
    <location>
        <begin position="986"/>
        <end position="1038"/>
    </location>
</feature>
<dbReference type="InterPro" id="IPR013655">
    <property type="entry name" value="PAS_fold_3"/>
</dbReference>
<dbReference type="InterPro" id="IPR035965">
    <property type="entry name" value="PAS-like_dom_sf"/>
</dbReference>
<keyword evidence="3" id="KW-0597">Phosphoprotein</keyword>
<feature type="domain" description="PAS" evidence="8">
    <location>
        <begin position="796"/>
        <end position="851"/>
    </location>
</feature>
<feature type="domain" description="PAS" evidence="8">
    <location>
        <begin position="388"/>
        <end position="458"/>
    </location>
</feature>
<dbReference type="Pfam" id="PF02518">
    <property type="entry name" value="HATPase_c"/>
    <property type="match status" value="1"/>
</dbReference>
<dbReference type="SMART" id="SM00388">
    <property type="entry name" value="HisKA"/>
    <property type="match status" value="1"/>
</dbReference>
<dbReference type="Pfam" id="PF08447">
    <property type="entry name" value="PAS_3"/>
    <property type="match status" value="3"/>
</dbReference>
<dbReference type="InterPro" id="IPR000014">
    <property type="entry name" value="PAS"/>
</dbReference>
<dbReference type="RefSeq" id="WP_236134829.1">
    <property type="nucleotide sequence ID" value="NZ_JAKGTH010000011.1"/>
</dbReference>
<dbReference type="SUPFAM" id="SSF55781">
    <property type="entry name" value="GAF domain-like"/>
    <property type="match status" value="1"/>
</dbReference>
<dbReference type="Pfam" id="PF13426">
    <property type="entry name" value="PAS_9"/>
    <property type="match status" value="2"/>
</dbReference>
<dbReference type="InterPro" id="IPR000700">
    <property type="entry name" value="PAS-assoc_C"/>
</dbReference>
<evidence type="ECO:0000259" key="9">
    <source>
        <dbReference type="PROSITE" id="PS50113"/>
    </source>
</evidence>
<dbReference type="NCBIfam" id="TIGR00229">
    <property type="entry name" value="sensory_box"/>
    <property type="match status" value="6"/>
</dbReference>
<dbReference type="Gene3D" id="3.30.450.20">
    <property type="entry name" value="PAS domain"/>
    <property type="match status" value="8"/>
</dbReference>
<dbReference type="PROSITE" id="PS50109">
    <property type="entry name" value="HIS_KIN"/>
    <property type="match status" value="1"/>
</dbReference>
<gene>
    <name evidence="10" type="ORF">L1I30_13500</name>
</gene>
<dbReference type="SMART" id="SM00091">
    <property type="entry name" value="PAS"/>
    <property type="match status" value="8"/>
</dbReference>
<sequence length="1524" mass="175742">MLNTNDAPLREKIIQQVLNDSQDFTGNSHEIALIQIKNDGLICSFTKEANRITQLNFERKLDSINSIFELIPTNRLKEFATSIKLSFSGISIPAFSLEEENLENLENLKIEFFPVFNKENKVKRLILRLMNTGNGIRIENFDIRIQGIFENASIAILLAKPSGEILDSNRVANQMFNYSSIELKGLRRDKLFDKEDKNLSNILQEREVKGSVRGVLTGIRKNGEKFPVQVYSSVYIDSKQQQYTTNILIDISKQKEQEIALRKTTLVYQSLFHNHPDAVYSFDLTGKVQTANASALKLAELPNNEIEGLNVFKFIPPHEQERVRELFLKALNGEVQNYKTEFIGINGTKRIINVTNFSIIVDNEITGCFGIAKDITASEKNKDIIKESQERFKTILDQSLDMICSIDGEGYFRDVNKASYQILGYSPEELIGGKFTDLMHSEDIEITKKVAQEIMDGRNHLNFSNRYIKKNGAIVHLMWSVKWDPINKINYCVAKDASNIKASEEKLLKERNMLRTIIDNIPDYIFVVSNEHKTILSNKSFYSDYLGASNEESTLNLMPTDIFSLEEGLEIIKDNQRIIDSRIPVLNREDIIYDYKKNREVILLSKVPIILENDEVDGLVIIAKNVTESHSLQAEQQLLNKLLNSLSDVPSLKQALSHIIEIISNFFNFKLGEAWEVGYDKNVIRKISDYNFTSDVSSLEPIYSFKKEAGLPGITWSTGQIQIWKNPLEDTRFLRKGLLNKEEISLAIGVPVIFKDEVITVLTFFGNEKILKEFDIAKLLPRISYQISTNIQRKITENQLSNIFEYSPNLIAVLGLDGYIKKVNPAFHKIFGYTTKELLSIPFKEFLHPDETMISFKKLKEVSLGRNPEPFQIRCLAKNGEWKWISWTPADFIEEERILHIYGIDITPIKTANLELLKYQNIIESSKDGIGLISLERNEIYLNTALKNALEYSVSELNKDVIIEEIFLNNGFATDLFQTLLLGEYWNGDMQLKSKSGKILDYHLSCGPIINEAGELIAIFGIHNDISERKAQEKIVSEYTTRVQNILESITDGFYLLDSNWNFIYLNSEAETLLQCKKEDVLNKNIWNLFPEAEDDIFYEKYNHAVNTGVKVSFEGFYEPLNIWFEINAYPGKDGLSVYFKDITQKKYANQEIRIAKERYDLVSKATREAVYDWDINNNVLEWSEAYYSLFGYERVSKQENIENWELNIYEEDRDRVLEDLSAALTNFNQDKWECEYRITMANKKNAIVRDKGFVIRDKNGRAERMIGALQDITQLKRNEIELKLLNENLEKKVHELAVSNAELEQFAYIASHDLQEPLRMVTSFLTQLQKKYDNQLDKKAQQYIHFATDGAVRMRQIILDLLEYSRVGKMNYQFEEIDLNKMLDEIIHLHKNLIIENDAIVVYENLPTIQAAGTPLQRLLSNLLSNALKYHQIGRNPVIQIEVKEDPEFWQISVIDNGIGITEQFFDKIFVIFQRLHSKDQYTGTGIGLAICKKIVENHEGTIWVESQVDRGSTFHFTIKKQF</sequence>
<dbReference type="SMART" id="SM00086">
    <property type="entry name" value="PAC"/>
    <property type="match status" value="6"/>
</dbReference>